<dbReference type="EMBL" id="LYMM01000033">
    <property type="protein sequence ID" value="PNU04641.1"/>
    <property type="molecule type" value="Genomic_DNA"/>
</dbReference>
<organism evidence="1 2">
    <name type="scientific">Novosphingobium guangzhouense</name>
    <dbReference type="NCBI Taxonomy" id="1850347"/>
    <lineage>
        <taxon>Bacteria</taxon>
        <taxon>Pseudomonadati</taxon>
        <taxon>Pseudomonadota</taxon>
        <taxon>Alphaproteobacteria</taxon>
        <taxon>Sphingomonadales</taxon>
        <taxon>Sphingomonadaceae</taxon>
        <taxon>Novosphingobium</taxon>
    </lineage>
</organism>
<gene>
    <name evidence="1" type="ORF">A8V01_19625</name>
</gene>
<dbReference type="OrthoDB" id="7475273at2"/>
<comment type="caution">
    <text evidence="1">The sequence shown here is derived from an EMBL/GenBank/DDBJ whole genome shotgun (WGS) entry which is preliminary data.</text>
</comment>
<protein>
    <submittedName>
        <fullName evidence="1">Uncharacterized protein</fullName>
    </submittedName>
</protein>
<dbReference type="Pfam" id="PF20561">
    <property type="entry name" value="DUF6771"/>
    <property type="match status" value="1"/>
</dbReference>
<dbReference type="RefSeq" id="WP_103096177.1">
    <property type="nucleotide sequence ID" value="NZ_LYMM01000033.1"/>
</dbReference>
<name>A0A2K2G0S0_9SPHN</name>
<dbReference type="Proteomes" id="UP000236327">
    <property type="component" value="Unassembled WGS sequence"/>
</dbReference>
<evidence type="ECO:0000313" key="1">
    <source>
        <dbReference type="EMBL" id="PNU04641.1"/>
    </source>
</evidence>
<evidence type="ECO:0000313" key="2">
    <source>
        <dbReference type="Proteomes" id="UP000236327"/>
    </source>
</evidence>
<sequence>MEQRLDPHQLSEALLNAPSWAKVGLTMPERTMREKAAKELAQTIVERLTDYPGAPDPDQLNLF</sequence>
<dbReference type="AlphaFoldDB" id="A0A2K2G0S0"/>
<reference evidence="1 2" key="1">
    <citation type="submission" date="2016-05" db="EMBL/GenBank/DDBJ databases">
        <title>Complete genome sequence of Novosphingobium guangzhouense SA925(T).</title>
        <authorList>
            <person name="Sha S."/>
        </authorList>
    </citation>
    <scope>NUCLEOTIDE SEQUENCE [LARGE SCALE GENOMIC DNA]</scope>
    <source>
        <strain evidence="1 2">SA925</strain>
    </source>
</reference>
<proteinExistence type="predicted"/>
<dbReference type="InterPro" id="IPR046662">
    <property type="entry name" value="DUF6771"/>
</dbReference>
<keyword evidence="2" id="KW-1185">Reference proteome</keyword>
<accession>A0A2K2G0S0</accession>